<keyword evidence="13" id="KW-1185">Reference proteome</keyword>
<feature type="transmembrane region" description="Helical" evidence="9">
    <location>
        <begin position="21"/>
        <end position="44"/>
    </location>
</feature>
<dbReference type="SMART" id="SM00304">
    <property type="entry name" value="HAMP"/>
    <property type="match status" value="1"/>
</dbReference>
<dbReference type="PANTHER" id="PTHR32089">
    <property type="entry name" value="METHYL-ACCEPTING CHEMOTAXIS PROTEIN MCPB"/>
    <property type="match status" value="1"/>
</dbReference>
<evidence type="ECO:0000256" key="6">
    <source>
        <dbReference type="ARBA" id="ARBA00023224"/>
    </source>
</evidence>
<organism evidence="12 13">
    <name type="scientific">Geothrix oryzae</name>
    <dbReference type="NCBI Taxonomy" id="2927975"/>
    <lineage>
        <taxon>Bacteria</taxon>
        <taxon>Pseudomonadati</taxon>
        <taxon>Acidobacteriota</taxon>
        <taxon>Holophagae</taxon>
        <taxon>Holophagales</taxon>
        <taxon>Holophagaceae</taxon>
        <taxon>Geothrix</taxon>
    </lineage>
</organism>
<proteinExistence type="inferred from homology"/>
<evidence type="ECO:0000256" key="5">
    <source>
        <dbReference type="ARBA" id="ARBA00023136"/>
    </source>
</evidence>
<evidence type="ECO:0000256" key="4">
    <source>
        <dbReference type="ARBA" id="ARBA00022989"/>
    </source>
</evidence>
<evidence type="ECO:0000256" key="7">
    <source>
        <dbReference type="ARBA" id="ARBA00029447"/>
    </source>
</evidence>
<keyword evidence="4 9" id="KW-1133">Transmembrane helix</keyword>
<dbReference type="SUPFAM" id="SSF58104">
    <property type="entry name" value="Methyl-accepting chemotaxis protein (MCP) signaling domain"/>
    <property type="match status" value="1"/>
</dbReference>
<dbReference type="Pfam" id="PF17200">
    <property type="entry name" value="sCache_2"/>
    <property type="match status" value="1"/>
</dbReference>
<sequence length="529" mass="56949">MWMKALRTYLQSLGGKVFSTAMTPVLFFIVLIAGYMLPTVHSLLLNAKKEGLRHVVESAHSQVSHLVEEAKAGRLSQEEAQARAKDLVGALRFDGSNYVYIHGPNHSILLLPVARQLEGKAGEELPPATLAIVKAMRQVSTPATGGFYDYPYAKPGKEGLFPKSAYAKRIEAWDWVVGAGVYLDDVDAEMRRISWAILGATLAVAILVAFISQKRSRSAVKPLKQLVQGLRESDLSKRIEVETRDEIGEAAEAFNAYNGRMRGTVQTIGSYADRVASGSSELAATSQEMARAVDDIARVSEELKKSGEQVTTAMERLSGNAGTMRERTQQTDAAGEAAVQDTARGAEAGQSAAQGMEQIQDATSQIVKAVQVIQDIARQTNLLSLNAAIEAAKAGSMGKGFAVVAEEVRKLAERSRSAALEIEQLNQRAQEAVAGGVDGVSLSLKNLQAIRDRISHIATSIRDIGALSQEQATTSQEVTRRMNQTTDQLAQNASATQELSATVHEITKTSDDLASVAEGLRKVVDGFKV</sequence>
<evidence type="ECO:0000256" key="1">
    <source>
        <dbReference type="ARBA" id="ARBA00004651"/>
    </source>
</evidence>
<protein>
    <submittedName>
        <fullName evidence="12">Chemotaxis protein</fullName>
    </submittedName>
</protein>
<dbReference type="InterPro" id="IPR003660">
    <property type="entry name" value="HAMP_dom"/>
</dbReference>
<evidence type="ECO:0000256" key="8">
    <source>
        <dbReference type="PROSITE-ProRule" id="PRU00284"/>
    </source>
</evidence>
<dbReference type="Gene3D" id="3.30.450.20">
    <property type="entry name" value="PAS domain"/>
    <property type="match status" value="1"/>
</dbReference>
<keyword evidence="6 8" id="KW-0807">Transducer</keyword>
<evidence type="ECO:0000259" key="11">
    <source>
        <dbReference type="PROSITE" id="PS50885"/>
    </source>
</evidence>
<keyword evidence="2" id="KW-1003">Cell membrane</keyword>
<comment type="similarity">
    <text evidence="7">Belongs to the methyl-accepting chemotaxis (MCP) protein family.</text>
</comment>
<dbReference type="InterPro" id="IPR004090">
    <property type="entry name" value="Chemotax_Me-accpt_rcpt"/>
</dbReference>
<dbReference type="SMART" id="SM01049">
    <property type="entry name" value="Cache_2"/>
    <property type="match status" value="1"/>
</dbReference>
<dbReference type="Gene3D" id="1.10.287.950">
    <property type="entry name" value="Methyl-accepting chemotaxis protein"/>
    <property type="match status" value="1"/>
</dbReference>
<feature type="transmembrane region" description="Helical" evidence="9">
    <location>
        <begin position="193"/>
        <end position="211"/>
    </location>
</feature>
<dbReference type="PRINTS" id="PR00260">
    <property type="entry name" value="CHEMTRNSDUCR"/>
</dbReference>
<dbReference type="EMBL" id="AP027079">
    <property type="protein sequence ID" value="BDU68120.1"/>
    <property type="molecule type" value="Genomic_DNA"/>
</dbReference>
<keyword evidence="5 9" id="KW-0472">Membrane</keyword>
<evidence type="ECO:0000313" key="13">
    <source>
        <dbReference type="Proteomes" id="UP001242010"/>
    </source>
</evidence>
<feature type="domain" description="HAMP" evidence="11">
    <location>
        <begin position="217"/>
        <end position="266"/>
    </location>
</feature>
<comment type="subcellular location">
    <subcellularLocation>
        <location evidence="1">Cell membrane</location>
        <topology evidence="1">Multi-pass membrane protein</topology>
    </subcellularLocation>
</comment>
<dbReference type="Proteomes" id="UP001242010">
    <property type="component" value="Chromosome"/>
</dbReference>
<reference evidence="13" key="1">
    <citation type="journal article" date="2023" name="Int. J. Syst. Evol. Microbiol.">
        <title>Mesoterricola silvestris gen. nov., sp. nov., Mesoterricola sediminis sp. nov., Geothrix oryzae sp. nov., Geothrix edaphica sp. nov., Geothrix rubra sp. nov., and Geothrix limicola sp. nov., six novel members of Acidobacteriota isolated from soils.</title>
        <authorList>
            <person name="Itoh H."/>
            <person name="Sugisawa Y."/>
            <person name="Mise K."/>
            <person name="Xu Z."/>
            <person name="Kuniyasu M."/>
            <person name="Ushijima N."/>
            <person name="Kawano K."/>
            <person name="Kobayashi E."/>
            <person name="Shiratori Y."/>
            <person name="Masuda Y."/>
            <person name="Senoo K."/>
        </authorList>
    </citation>
    <scope>NUCLEOTIDE SEQUENCE [LARGE SCALE GENOMIC DNA]</scope>
    <source>
        <strain evidence="13">Red222</strain>
    </source>
</reference>
<name>A0ABM8DMG9_9BACT</name>
<dbReference type="PROSITE" id="PS50111">
    <property type="entry name" value="CHEMOTAXIS_TRANSDUC_2"/>
    <property type="match status" value="1"/>
</dbReference>
<dbReference type="InterPro" id="IPR004089">
    <property type="entry name" value="MCPsignal_dom"/>
</dbReference>
<feature type="domain" description="Methyl-accepting transducer" evidence="10">
    <location>
        <begin position="278"/>
        <end position="514"/>
    </location>
</feature>
<keyword evidence="3 9" id="KW-0812">Transmembrane</keyword>
<evidence type="ECO:0000259" key="10">
    <source>
        <dbReference type="PROSITE" id="PS50111"/>
    </source>
</evidence>
<accession>A0ABM8DMG9</accession>
<gene>
    <name evidence="12" type="primary">mcp40H-11_1</name>
    <name evidence="12" type="ORF">GETHOR_02210</name>
</gene>
<dbReference type="Pfam" id="PF00672">
    <property type="entry name" value="HAMP"/>
    <property type="match status" value="1"/>
</dbReference>
<dbReference type="PROSITE" id="PS50885">
    <property type="entry name" value="HAMP"/>
    <property type="match status" value="1"/>
</dbReference>
<dbReference type="CDD" id="cd06225">
    <property type="entry name" value="HAMP"/>
    <property type="match status" value="1"/>
</dbReference>
<evidence type="ECO:0000256" key="2">
    <source>
        <dbReference type="ARBA" id="ARBA00022475"/>
    </source>
</evidence>
<dbReference type="Pfam" id="PF00015">
    <property type="entry name" value="MCPsignal"/>
    <property type="match status" value="1"/>
</dbReference>
<dbReference type="PANTHER" id="PTHR32089:SF112">
    <property type="entry name" value="LYSOZYME-LIKE PROTEIN-RELATED"/>
    <property type="match status" value="1"/>
</dbReference>
<dbReference type="SMART" id="SM00283">
    <property type="entry name" value="MA"/>
    <property type="match status" value="1"/>
</dbReference>
<evidence type="ECO:0000313" key="12">
    <source>
        <dbReference type="EMBL" id="BDU68120.1"/>
    </source>
</evidence>
<dbReference type="InterPro" id="IPR033480">
    <property type="entry name" value="sCache_2"/>
</dbReference>
<evidence type="ECO:0000256" key="3">
    <source>
        <dbReference type="ARBA" id="ARBA00022692"/>
    </source>
</evidence>
<evidence type="ECO:0000256" key="9">
    <source>
        <dbReference type="SAM" id="Phobius"/>
    </source>
</evidence>
<dbReference type="RefSeq" id="WP_286354745.1">
    <property type="nucleotide sequence ID" value="NZ_AP027079.1"/>
</dbReference>